<comment type="caution">
    <text evidence="5">The sequence shown here is derived from an EMBL/GenBank/DDBJ whole genome shotgun (WGS) entry which is preliminary data.</text>
</comment>
<organism evidence="5 6">
    <name type="scientific">Paralvinella palmiformis</name>
    <dbReference type="NCBI Taxonomy" id="53620"/>
    <lineage>
        <taxon>Eukaryota</taxon>
        <taxon>Metazoa</taxon>
        <taxon>Spiralia</taxon>
        <taxon>Lophotrochozoa</taxon>
        <taxon>Annelida</taxon>
        <taxon>Polychaeta</taxon>
        <taxon>Sedentaria</taxon>
        <taxon>Canalipalpata</taxon>
        <taxon>Terebellida</taxon>
        <taxon>Terebelliformia</taxon>
        <taxon>Alvinellidae</taxon>
        <taxon>Paralvinella</taxon>
    </lineage>
</organism>
<dbReference type="InterPro" id="IPR001496">
    <property type="entry name" value="SOCS_box"/>
</dbReference>
<protein>
    <recommendedName>
        <fullName evidence="4">SOCS box domain-containing protein</fullName>
    </recommendedName>
</protein>
<feature type="repeat" description="ANK" evidence="3">
    <location>
        <begin position="104"/>
        <end position="136"/>
    </location>
</feature>
<feature type="repeat" description="ANK" evidence="3">
    <location>
        <begin position="343"/>
        <end position="378"/>
    </location>
</feature>
<proteinExistence type="predicted"/>
<feature type="repeat" description="ANK" evidence="3">
    <location>
        <begin position="172"/>
        <end position="204"/>
    </location>
</feature>
<dbReference type="InterPro" id="IPR002110">
    <property type="entry name" value="Ankyrin_rpt"/>
</dbReference>
<dbReference type="Gene3D" id="1.25.40.20">
    <property type="entry name" value="Ankyrin repeat-containing domain"/>
    <property type="match status" value="3"/>
</dbReference>
<dbReference type="InterPro" id="IPR036036">
    <property type="entry name" value="SOCS_box-like_dom_sf"/>
</dbReference>
<reference evidence="5" key="1">
    <citation type="journal article" date="2023" name="Mol. Biol. Evol.">
        <title>Third-Generation Sequencing Reveals the Adaptive Role of the Epigenome in Three Deep-Sea Polychaetes.</title>
        <authorList>
            <person name="Perez M."/>
            <person name="Aroh O."/>
            <person name="Sun Y."/>
            <person name="Lan Y."/>
            <person name="Juniper S.K."/>
            <person name="Young C.R."/>
            <person name="Angers B."/>
            <person name="Qian P.Y."/>
        </authorList>
    </citation>
    <scope>NUCLEOTIDE SEQUENCE</scope>
    <source>
        <strain evidence="5">P08H-3</strain>
    </source>
</reference>
<keyword evidence="2 3" id="KW-0040">ANK repeat</keyword>
<sequence length="537" mass="59125">MHSDLSAELLAAVKCYDVTQLRSVIERAKITGSGLSSILGHGLCVAAEIGATDIIKELLRCKADVLYVDERGRRPIHFACLGSSVEALKQIIRGGSPLSVQDGEGASALHLVVERQNRKMVSFLVKEGATITRVKTYANNETALHVACRMGDESIVLTILKKCVNANMSTLDKCTPLMYAIVHHHVGVVQMLCEFGVNINQCNAVGNTALHLAVEVLHPAVDILLRYGARVNISNIHGRSALHVAALQLMNHDSYERVVTSLIDHDADLTRRDLNGHTPLHSAALGGNVAVARLLLNCGASVDPADDISGHTPLHLAVSYNRNDIIKLLIENGANVNACEPAGGMTVLHKLLTTRNPERNKYVEYLIQHGAKINAVSLRGYTPLDQCVFHSLLAGFDAESLLRLVQAGAQLKRMPGPKSNIQHNSPLCWLTWHGYIPVARFLIECGWDLRHENWIRLPDRNIDTVDFLGYIWSLAKQPRPLKVLCRAVIRRCLSLASDDTDVLPLVSFLPLPPFLKRYINLDLEIEACREDLETDMS</sequence>
<dbReference type="SMART" id="SM00248">
    <property type="entry name" value="ANK"/>
    <property type="match status" value="12"/>
</dbReference>
<dbReference type="Pfam" id="PF07525">
    <property type="entry name" value="SOCS_box"/>
    <property type="match status" value="1"/>
</dbReference>
<dbReference type="GO" id="GO:0035556">
    <property type="term" value="P:intracellular signal transduction"/>
    <property type="evidence" value="ECO:0007669"/>
    <property type="project" value="InterPro"/>
</dbReference>
<dbReference type="Pfam" id="PF00023">
    <property type="entry name" value="Ank"/>
    <property type="match status" value="1"/>
</dbReference>
<accession>A0AAD9JU64</accession>
<evidence type="ECO:0000256" key="1">
    <source>
        <dbReference type="ARBA" id="ARBA00022737"/>
    </source>
</evidence>
<dbReference type="Proteomes" id="UP001208570">
    <property type="component" value="Unassembled WGS sequence"/>
</dbReference>
<evidence type="ECO:0000313" key="6">
    <source>
        <dbReference type="Proteomes" id="UP001208570"/>
    </source>
</evidence>
<dbReference type="PROSITE" id="PS50297">
    <property type="entry name" value="ANK_REP_REGION"/>
    <property type="match status" value="3"/>
</dbReference>
<dbReference type="PROSITE" id="PS50225">
    <property type="entry name" value="SOCS"/>
    <property type="match status" value="1"/>
</dbReference>
<dbReference type="AlphaFoldDB" id="A0AAD9JU64"/>
<evidence type="ECO:0000313" key="5">
    <source>
        <dbReference type="EMBL" id="KAK2159241.1"/>
    </source>
</evidence>
<keyword evidence="1" id="KW-0677">Repeat</keyword>
<gene>
    <name evidence="5" type="ORF">LSH36_156g12021</name>
</gene>
<evidence type="ECO:0000256" key="2">
    <source>
        <dbReference type="ARBA" id="ARBA00023043"/>
    </source>
</evidence>
<dbReference type="EMBL" id="JAODUP010000156">
    <property type="protein sequence ID" value="KAK2159241.1"/>
    <property type="molecule type" value="Genomic_DNA"/>
</dbReference>
<feature type="repeat" description="ANK" evidence="3">
    <location>
        <begin position="71"/>
        <end position="103"/>
    </location>
</feature>
<feature type="repeat" description="ANK" evidence="3">
    <location>
        <begin position="309"/>
        <end position="341"/>
    </location>
</feature>
<dbReference type="SMART" id="SM00969">
    <property type="entry name" value="SOCS_box"/>
    <property type="match status" value="1"/>
</dbReference>
<dbReference type="PRINTS" id="PR01415">
    <property type="entry name" value="ANKYRIN"/>
</dbReference>
<dbReference type="PROSITE" id="PS50088">
    <property type="entry name" value="ANK_REPEAT"/>
    <property type="match status" value="8"/>
</dbReference>
<dbReference type="CDD" id="cd03587">
    <property type="entry name" value="SOCS"/>
    <property type="match status" value="1"/>
</dbReference>
<dbReference type="Pfam" id="PF12796">
    <property type="entry name" value="Ank_2"/>
    <property type="match status" value="3"/>
</dbReference>
<name>A0AAD9JU64_9ANNE</name>
<dbReference type="InterPro" id="IPR036770">
    <property type="entry name" value="Ankyrin_rpt-contain_sf"/>
</dbReference>
<feature type="domain" description="SOCS box" evidence="4">
    <location>
        <begin position="467"/>
        <end position="519"/>
    </location>
</feature>
<dbReference type="SUPFAM" id="SSF48403">
    <property type="entry name" value="Ankyrin repeat"/>
    <property type="match status" value="1"/>
</dbReference>
<feature type="repeat" description="ANK" evidence="3">
    <location>
        <begin position="275"/>
        <end position="307"/>
    </location>
</feature>
<evidence type="ECO:0000259" key="4">
    <source>
        <dbReference type="PROSITE" id="PS50225"/>
    </source>
</evidence>
<dbReference type="PANTHER" id="PTHR24171">
    <property type="entry name" value="ANKYRIN REPEAT DOMAIN-CONTAINING PROTEIN 39-RELATED"/>
    <property type="match status" value="1"/>
</dbReference>
<evidence type="ECO:0000256" key="3">
    <source>
        <dbReference type="PROSITE-ProRule" id="PRU00023"/>
    </source>
</evidence>
<feature type="repeat" description="ANK" evidence="3">
    <location>
        <begin position="237"/>
        <end position="274"/>
    </location>
</feature>
<feature type="repeat" description="ANK" evidence="3">
    <location>
        <begin position="139"/>
        <end position="171"/>
    </location>
</feature>
<dbReference type="SUPFAM" id="SSF158235">
    <property type="entry name" value="SOCS box-like"/>
    <property type="match status" value="1"/>
</dbReference>
<keyword evidence="6" id="KW-1185">Reference proteome</keyword>